<sequence length="90" mass="9341">MPTEFETTVVEFDAGTGVGPLTLNRPDALNALSNRLRAVIVSGLETLEAENDDVDGVALRAVVIEGTDGNFCAGADINEFSDAAAGDRSD</sequence>
<evidence type="ECO:0000313" key="2">
    <source>
        <dbReference type="Proteomes" id="UP001596333"/>
    </source>
</evidence>
<protein>
    <submittedName>
        <fullName evidence="1">Enoyl-CoA hydratase-related protein</fullName>
    </submittedName>
</protein>
<accession>A0ABD5UKY6</accession>
<dbReference type="RefSeq" id="WP_379765657.1">
    <property type="nucleotide sequence ID" value="NZ_JBHSXI010000005.1"/>
</dbReference>
<reference evidence="1 2" key="1">
    <citation type="journal article" date="2019" name="Int. J. Syst. Evol. Microbiol.">
        <title>The Global Catalogue of Microorganisms (GCM) 10K type strain sequencing project: providing services to taxonomists for standard genome sequencing and annotation.</title>
        <authorList>
            <consortium name="The Broad Institute Genomics Platform"/>
            <consortium name="The Broad Institute Genome Sequencing Center for Infectious Disease"/>
            <person name="Wu L."/>
            <person name="Ma J."/>
        </authorList>
    </citation>
    <scope>NUCLEOTIDE SEQUENCE [LARGE SCALE GENOMIC DNA]</scope>
    <source>
        <strain evidence="1 2">Y73</strain>
    </source>
</reference>
<dbReference type="SUPFAM" id="SSF52096">
    <property type="entry name" value="ClpP/crotonase"/>
    <property type="match status" value="1"/>
</dbReference>
<dbReference type="Gene3D" id="3.90.226.10">
    <property type="entry name" value="2-enoyl-CoA Hydratase, Chain A, domain 1"/>
    <property type="match status" value="1"/>
</dbReference>
<proteinExistence type="predicted"/>
<comment type="caution">
    <text evidence="1">The sequence shown here is derived from an EMBL/GenBank/DDBJ whole genome shotgun (WGS) entry which is preliminary data.</text>
</comment>
<keyword evidence="2" id="KW-1185">Reference proteome</keyword>
<dbReference type="AlphaFoldDB" id="A0ABD5UKY6"/>
<dbReference type="EMBL" id="JBHSXI010000005">
    <property type="protein sequence ID" value="MFC6888529.1"/>
    <property type="molecule type" value="Genomic_DNA"/>
</dbReference>
<dbReference type="Pfam" id="PF00378">
    <property type="entry name" value="ECH_1"/>
    <property type="match status" value="1"/>
</dbReference>
<gene>
    <name evidence="1" type="ORF">ACFQEY_05700</name>
</gene>
<dbReference type="InterPro" id="IPR029045">
    <property type="entry name" value="ClpP/crotonase-like_dom_sf"/>
</dbReference>
<organism evidence="1 2">
    <name type="scientific">Halorubrum trueperi</name>
    <dbReference type="NCBI Taxonomy" id="2004704"/>
    <lineage>
        <taxon>Archaea</taxon>
        <taxon>Methanobacteriati</taxon>
        <taxon>Methanobacteriota</taxon>
        <taxon>Stenosarchaea group</taxon>
        <taxon>Halobacteria</taxon>
        <taxon>Halobacteriales</taxon>
        <taxon>Haloferacaceae</taxon>
        <taxon>Halorubrum</taxon>
    </lineage>
</organism>
<dbReference type="Proteomes" id="UP001596333">
    <property type="component" value="Unassembled WGS sequence"/>
</dbReference>
<dbReference type="InterPro" id="IPR001753">
    <property type="entry name" value="Enoyl-CoA_hydra/iso"/>
</dbReference>
<name>A0ABD5UKY6_9EURY</name>
<evidence type="ECO:0000313" key="1">
    <source>
        <dbReference type="EMBL" id="MFC6888529.1"/>
    </source>
</evidence>